<protein>
    <submittedName>
        <fullName evidence="23">Uncharacterized protein</fullName>
    </submittedName>
</protein>
<accession>A0A818K4M9</accession>
<organism evidence="23 24">
    <name type="scientific">Rotaria socialis</name>
    <dbReference type="NCBI Taxonomy" id="392032"/>
    <lineage>
        <taxon>Eukaryota</taxon>
        <taxon>Metazoa</taxon>
        <taxon>Spiralia</taxon>
        <taxon>Gnathifera</taxon>
        <taxon>Rotifera</taxon>
        <taxon>Eurotatoria</taxon>
        <taxon>Bdelloidea</taxon>
        <taxon>Philodinida</taxon>
        <taxon>Philodinidae</taxon>
        <taxon>Rotaria</taxon>
    </lineage>
</organism>
<dbReference type="FunFam" id="2.60.40.1910:FF:000006">
    <property type="entry name" value="Aminopeptidase"/>
    <property type="match status" value="2"/>
</dbReference>
<evidence type="ECO:0000256" key="8">
    <source>
        <dbReference type="ARBA" id="ARBA00022723"/>
    </source>
</evidence>
<dbReference type="FunFam" id="1.10.390.10:FF:000016">
    <property type="entry name" value="Glutamyl aminopeptidase"/>
    <property type="match status" value="1"/>
</dbReference>
<dbReference type="PRINTS" id="PR00756">
    <property type="entry name" value="ALADIPTASE"/>
</dbReference>
<dbReference type="GO" id="GO:0042277">
    <property type="term" value="F:peptide binding"/>
    <property type="evidence" value="ECO:0007669"/>
    <property type="project" value="TreeGrafter"/>
</dbReference>
<feature type="domain" description="Peptidase M1 membrane alanine aminopeptidase" evidence="20">
    <location>
        <begin position="510"/>
        <end position="587"/>
    </location>
</feature>
<evidence type="ECO:0000256" key="1">
    <source>
        <dbReference type="ARBA" id="ARBA00004167"/>
    </source>
</evidence>
<keyword evidence="13 19" id="KW-0472">Membrane</keyword>
<feature type="binding site" evidence="17">
    <location>
        <position position="1339"/>
    </location>
    <ligand>
        <name>Zn(2+)</name>
        <dbReference type="ChEBI" id="CHEBI:29105"/>
        <note>catalytic</note>
    </ligand>
</feature>
<dbReference type="PANTHER" id="PTHR11533">
    <property type="entry name" value="PROTEASE M1 ZINC METALLOPROTEASE"/>
    <property type="match status" value="1"/>
</dbReference>
<feature type="domain" description="ERAP1-like C-terminal" evidence="21">
    <location>
        <begin position="1568"/>
        <end position="1895"/>
    </location>
</feature>
<sequence length="2822" mass="325667">MVSESFDLSTTDPTMITNGSKKSYHVKKPIFWAIVSGIVAIFITLLVLTIYFGVNQKVSASKTTATTVAIAASTTTTTTTTTATATATASELIETTTLAPPIERIPTNLRQEEYRLTLFPNLTSETFTGILFYTFTCLETTNEVVLHQKDLLLNNSTIKIVNSSLTDSPLPVLDSWSYDEYSELIRLKFSSSFIPNHNYTLYLTFSANISRELHGLYVSKYIDTNGITKTFMTSQMEPTHARTVFPCIDEPARKAIFYISVIHDSSERVWSNGEIQRTEILDNGKLLSHFTPTLKMSTFLLAIIVASKSDFDCRPESIVGSTNISSRVCGRIDILPQLAYADEIASKSLVYFNEYFDILYPLPKLEHFAVPDFGAGAMENYGLAIYREVGLFYDENTVSASRKQYITTVVTHEIAHQWFGNLVSPAWWGELWLKEGFASYMETLASDRLEPAWMQDERIVVEKIFPFMDADSLPTSRPISIQSTNPADIFQLFDSITYDKGATLIRMSIQSTNPADIFQLFDSITYDKGATLIRMMSMFLGAQVFQKGIQNYLKALSYSSATQEDLWRYLSHAADNKIDVEQIMNGWTKQAGYPIVEINREYAKQTERQQKLNVNSYMVINQKPFSLFSTTVKREKWWIPFKHFDRSSAKTSSRNSVVWLNDTSMRLQISTSDSDWILANPDYLGIYRTKYDSRNFRLIINQLLSDHTRIPTITRGALIDDVFALSRTSLVNTSDAYELIRYLKDEVEFVPWTAAFSAMRLQEDLLTGQEILLDVQQYFLELLLPLYHKIGWEPIDQSKDWLRALLQPSVLSAACRYGHRECVEEARKAYRRWLSNPALNQIPATLRSTVYCTIIREGSQSEFNFLWDRLKQENVASETLNLLNGLSCTQDPSLILWFLNQHLKINPIIRDQDLATSIQRVARSSHGNQIAWNWIRDNWDQLFSKWGKSGSSLSGIMEAVSSRFINSRQRDEFVTFANSISDKGTSYRQFQLSLDKIDAAIEWNRINLNGITSFLHPGNTGPDANSHRLPSLAIPIHYNLYVKPYLNISDSNVRYSVFEADVNITIKIIQATDRIVLHKRFIVVRYPITLSIPRVSVMRTIYDNERDFFTIIFNQTLLNNTEFTLMIPYIGELRNDTFGFYLSSYLRSTDQVRRYLVASQMEPISARRALPCFDEPALKATYTIIVEHEQHYRAWSNMPIASTQNQLNGWTITQFEKSVPMSSYLLALVVADFECLVQNNTGHYRNITTSICAQPEKKNELYYALKVATKNIEDFEEQYKVNFPISKVDHIAVPDFDAGAMENFGCIIYRETRLFYNNRTSTSSNKQDVALVIAHELAHQWFGDLVSPSWWDDLWLNEGFAKWMEFVYTDKIHPEWDLYEQFIAQRWLAVMQNDAISFSHPVNMKITQNEQLTSIFDAITYSKGSSLLRMMRNFMGIDTFNRGISKYLSQHLFSTARQMDLWKALGEQMHEDNIQLPFNTSLSDIMSTWTNQMGYPYVEIIRDYEHQSIKISQKQFLFDSEAQPSKSPYNYIWSIPLKIKSPSSLSTDLIWFSKTAMSMTTNVQSNEWILVNPELLGFFRANYDRENWKKIIQQFKTDHQKFSIVERSGLIDDAFNLARPNILSASLVFELLEYSPLEGSYIVWERILSGLQYIEQMIASSSSGLYLYERFRSYVVDLILPIYNKLGWHDNQFTDKWLDTLHRDMIVSTACRYDLDHCIKRAQDLFEQWFNSPSNNTIEPNQRRVVYCTSIRLGDRARFQFLLREYQASNDPQEKARIQAALTCTRDIELIRYLLHIHINTEQNIIRRQDVLGGIRLICRNLIAETECWTFVRSRWTQLFLDYGGSLSFAELIKDVTGRFNTLLQLEEFERFTEQITDKGAAETEFKSSIERIRANIQWVSKSKPNLEEWFLNRTLAIRLPLDWFPSRYQLNFDVFLKSIYPNNAEPNTTFLGHTRIRIRCARSTNELRIHMKKLRLSYAILTRVGTKNNLISDWTLVTSSEVLLCRLRERCTKGEEYEFEAAHTAELDREMAGFYLSRYNVTNTTTNQIITHNIGATHMQPTIARQVFPCFDEPLFKANFTISITYDPSFTVVRSNGAMLNNNIPEVLSNGRLLARFEQTPPMSTYLVAFVLTDFQCITNLSLHDISVSVCGRQEAITKGDGDFALDVAAHVITYFEQSYNVPYPLSKCDHFAIPDFSAGAMENWGLITYRETALLYNSETGNLANKLRVGEVVSHEIAHQWFGNIVTPKWWNDIWLNEGFASWVEVIALNNANPEFEALDVFVTTTVQRALVMDSLYSSHPISVEVTHPDEINSIFDAISYDKGASILRMIYSVLNETTFFQGISNYLDYFKYNNAVQDELWAFLTNVTSPITLGGYTVKQIMDTWTLQEGYPVLMVTRNYNDNTLILKQKRFLLDPNAVHNKSSYVNPFKPLEFQWYIPYDYMIDSTLSTFYWLSPNKTVQLTDIRPSNDWILFNTNEFGFYRVNYDDQNWKLLINSLKNNVSEIPIVSRAQLIDDSFSLTRSGDLNVTIPLDLSVYLCHEINYIPFSAFSTNLQYLTVMFGQNESNIEYQQLQKYIRTIEEPAYVFLGWSIAPSTSDYLSRQLRSLIISDLCSNGHEACIREAILQYQLWRQNPTTHPINPDFRTTVYCQGIKNGTVEDYLYIQNQYKQTNDQVEKNRLGFALTCTRNATLLEKLLNETLTNDYIRLQDSSSFIGRISVQPGGQKLTWRFISQRWSELVSKLGGLSFTLSNIVENILQYINTQYELDIVQNFMIETENLSIAERAFLSSVEKIKANIRWMDTTGRDIRTWLSTNTVTC</sequence>
<dbReference type="GO" id="GO:0005886">
    <property type="term" value="C:plasma membrane"/>
    <property type="evidence" value="ECO:0007669"/>
    <property type="project" value="UniProtKB-SubCell"/>
</dbReference>
<evidence type="ECO:0000256" key="6">
    <source>
        <dbReference type="ARBA" id="ARBA00022670"/>
    </source>
</evidence>
<evidence type="ECO:0000259" key="21">
    <source>
        <dbReference type="Pfam" id="PF11838"/>
    </source>
</evidence>
<comment type="similarity">
    <text evidence="3">Belongs to the peptidase M1 family.</text>
</comment>
<comment type="cofactor">
    <cofactor evidence="17">
        <name>Zn(2+)</name>
        <dbReference type="ChEBI" id="CHEBI:29105"/>
    </cofactor>
    <text evidence="17">Binds 1 zinc ion per subunit.</text>
</comment>
<dbReference type="CDD" id="cd09601">
    <property type="entry name" value="M1_APN-Q_like"/>
    <property type="match status" value="3"/>
</dbReference>
<dbReference type="Pfam" id="PF11838">
    <property type="entry name" value="ERAP1_C"/>
    <property type="match status" value="3"/>
</dbReference>
<evidence type="ECO:0000256" key="13">
    <source>
        <dbReference type="ARBA" id="ARBA00023136"/>
    </source>
</evidence>
<dbReference type="PANTHER" id="PTHR11533:SF299">
    <property type="entry name" value="AMINOPEPTIDASE"/>
    <property type="match status" value="1"/>
</dbReference>
<dbReference type="EMBL" id="CAJNYT010003277">
    <property type="protein sequence ID" value="CAF3546060.1"/>
    <property type="molecule type" value="Genomic_DNA"/>
</dbReference>
<dbReference type="InterPro" id="IPR001930">
    <property type="entry name" value="Peptidase_M1"/>
</dbReference>
<dbReference type="InterPro" id="IPR050344">
    <property type="entry name" value="Peptidase_M1_aminopeptidases"/>
</dbReference>
<feature type="site" description="Transition state stabilizer" evidence="18">
    <location>
        <position position="1421"/>
    </location>
</feature>
<feature type="domain" description="Peptidase M1 membrane alanine aminopeptidase" evidence="20">
    <location>
        <begin position="1263"/>
        <end position="1489"/>
    </location>
</feature>
<comment type="subcellular location">
    <subcellularLocation>
        <location evidence="2">Cell membrane</location>
    </subcellularLocation>
    <subcellularLocation>
        <location evidence="1">Membrane</location>
        <topology evidence="1">Single-pass membrane protein</topology>
    </subcellularLocation>
</comment>
<dbReference type="GO" id="GO:0006508">
    <property type="term" value="P:proteolysis"/>
    <property type="evidence" value="ECO:0007669"/>
    <property type="project" value="UniProtKB-KW"/>
</dbReference>
<keyword evidence="6" id="KW-0645">Protease</keyword>
<dbReference type="InterPro" id="IPR045357">
    <property type="entry name" value="Aminopeptidase_N-like_N"/>
</dbReference>
<dbReference type="Gene3D" id="2.60.40.1910">
    <property type="match status" value="3"/>
</dbReference>
<evidence type="ECO:0000256" key="14">
    <source>
        <dbReference type="ARBA" id="ARBA00023157"/>
    </source>
</evidence>
<reference evidence="23" key="1">
    <citation type="submission" date="2021-02" db="EMBL/GenBank/DDBJ databases">
        <authorList>
            <person name="Nowell W R."/>
        </authorList>
    </citation>
    <scope>NUCLEOTIDE SEQUENCE</scope>
</reference>
<dbReference type="Proteomes" id="UP000663872">
    <property type="component" value="Unassembled WGS sequence"/>
</dbReference>
<dbReference type="InterPro" id="IPR042097">
    <property type="entry name" value="Aminopeptidase_N-like_N_sf"/>
</dbReference>
<evidence type="ECO:0000259" key="22">
    <source>
        <dbReference type="Pfam" id="PF17900"/>
    </source>
</evidence>
<evidence type="ECO:0000256" key="5">
    <source>
        <dbReference type="ARBA" id="ARBA00022475"/>
    </source>
</evidence>
<feature type="domain" description="ERAP1-like C-terminal" evidence="21">
    <location>
        <begin position="2474"/>
        <end position="2799"/>
    </location>
</feature>
<keyword evidence="5" id="KW-1003">Cell membrane</keyword>
<dbReference type="GO" id="GO:0070006">
    <property type="term" value="F:metalloaminopeptidase activity"/>
    <property type="evidence" value="ECO:0007669"/>
    <property type="project" value="TreeGrafter"/>
</dbReference>
<evidence type="ECO:0000313" key="24">
    <source>
        <dbReference type="Proteomes" id="UP000663872"/>
    </source>
</evidence>
<evidence type="ECO:0000256" key="7">
    <source>
        <dbReference type="ARBA" id="ARBA00022692"/>
    </source>
</evidence>
<evidence type="ECO:0000256" key="19">
    <source>
        <dbReference type="SAM" id="Phobius"/>
    </source>
</evidence>
<dbReference type="Pfam" id="PF01433">
    <property type="entry name" value="Peptidase_M1"/>
    <property type="match status" value="4"/>
</dbReference>
<feature type="domain" description="ERAP1-like C-terminal" evidence="21">
    <location>
        <begin position="676"/>
        <end position="998"/>
    </location>
</feature>
<keyword evidence="4" id="KW-0031">Aminopeptidase</keyword>
<evidence type="ECO:0000256" key="3">
    <source>
        <dbReference type="ARBA" id="ARBA00010136"/>
    </source>
</evidence>
<keyword evidence="12" id="KW-0482">Metalloprotease</keyword>
<keyword evidence="8 17" id="KW-0479">Metal-binding</keyword>
<evidence type="ECO:0000256" key="4">
    <source>
        <dbReference type="ARBA" id="ARBA00022438"/>
    </source>
</evidence>
<dbReference type="GO" id="GO:0008270">
    <property type="term" value="F:zinc ion binding"/>
    <property type="evidence" value="ECO:0007669"/>
    <property type="project" value="InterPro"/>
</dbReference>
<dbReference type="Gene3D" id="1.10.390.10">
    <property type="entry name" value="Neutral Protease Domain 2"/>
    <property type="match status" value="4"/>
</dbReference>
<dbReference type="GO" id="GO:0005737">
    <property type="term" value="C:cytoplasm"/>
    <property type="evidence" value="ECO:0007669"/>
    <property type="project" value="TreeGrafter"/>
</dbReference>
<evidence type="ECO:0000256" key="18">
    <source>
        <dbReference type="PIRSR" id="PIRSR634016-4"/>
    </source>
</evidence>
<dbReference type="InterPro" id="IPR014782">
    <property type="entry name" value="Peptidase_M1_dom"/>
</dbReference>
<evidence type="ECO:0000256" key="11">
    <source>
        <dbReference type="ARBA" id="ARBA00022989"/>
    </source>
</evidence>
<dbReference type="GO" id="GO:0005615">
    <property type="term" value="C:extracellular space"/>
    <property type="evidence" value="ECO:0007669"/>
    <property type="project" value="TreeGrafter"/>
</dbReference>
<dbReference type="SUPFAM" id="SSF55486">
    <property type="entry name" value="Metalloproteases ('zincins'), catalytic domain"/>
    <property type="match status" value="4"/>
</dbReference>
<dbReference type="InterPro" id="IPR034016">
    <property type="entry name" value="M1_APN-typ"/>
</dbReference>
<feature type="domain" description="Aminopeptidase N-like N-terminal" evidence="22">
    <location>
        <begin position="1035"/>
        <end position="1225"/>
    </location>
</feature>
<dbReference type="Gene3D" id="2.60.40.1730">
    <property type="entry name" value="tricorn interacting facor f3 domain"/>
    <property type="match status" value="3"/>
</dbReference>
<keyword evidence="15" id="KW-0325">Glycoprotein</keyword>
<evidence type="ECO:0000256" key="17">
    <source>
        <dbReference type="PIRSR" id="PIRSR634016-3"/>
    </source>
</evidence>
<dbReference type="Gene3D" id="1.25.50.20">
    <property type="match status" value="3"/>
</dbReference>
<keyword evidence="14" id="KW-1015">Disulfide bond</keyword>
<evidence type="ECO:0000256" key="9">
    <source>
        <dbReference type="ARBA" id="ARBA00022801"/>
    </source>
</evidence>
<evidence type="ECO:0000256" key="16">
    <source>
        <dbReference type="PIRSR" id="PIRSR634016-1"/>
    </source>
</evidence>
<feature type="transmembrane region" description="Helical" evidence="19">
    <location>
        <begin position="30"/>
        <end position="54"/>
    </location>
</feature>
<keyword evidence="9" id="KW-0378">Hydrolase</keyword>
<gene>
    <name evidence="23" type="ORF">GRG538_LOCUS20001</name>
</gene>
<proteinExistence type="inferred from homology"/>
<feature type="binding site" evidence="17">
    <location>
        <position position="1358"/>
    </location>
    <ligand>
        <name>Zn(2+)</name>
        <dbReference type="ChEBI" id="CHEBI:29105"/>
        <note>catalytic</note>
    </ligand>
</feature>
<dbReference type="FunFam" id="1.25.50.20:FF:000001">
    <property type="entry name" value="Aminopeptidase"/>
    <property type="match status" value="3"/>
</dbReference>
<evidence type="ECO:0000256" key="10">
    <source>
        <dbReference type="ARBA" id="ARBA00022833"/>
    </source>
</evidence>
<evidence type="ECO:0000256" key="2">
    <source>
        <dbReference type="ARBA" id="ARBA00004236"/>
    </source>
</evidence>
<feature type="domain" description="Peptidase M1 membrane alanine aminopeptidase" evidence="20">
    <location>
        <begin position="2165"/>
        <end position="2388"/>
    </location>
</feature>
<dbReference type="FunFam" id="1.10.390.10:FF:000006">
    <property type="entry name" value="Puromycin-sensitive aminopeptidase"/>
    <property type="match status" value="1"/>
</dbReference>
<keyword evidence="11 19" id="KW-1133">Transmembrane helix</keyword>
<feature type="active site" description="Proton acceptor" evidence="16">
    <location>
        <position position="1336"/>
    </location>
</feature>
<feature type="domain" description="Peptidase M1 membrane alanine aminopeptidase" evidence="20">
    <location>
        <begin position="340"/>
        <end position="507"/>
    </location>
</feature>
<dbReference type="GO" id="GO:0043171">
    <property type="term" value="P:peptide catabolic process"/>
    <property type="evidence" value="ECO:0007669"/>
    <property type="project" value="TreeGrafter"/>
</dbReference>
<evidence type="ECO:0000313" key="23">
    <source>
        <dbReference type="EMBL" id="CAF3546060.1"/>
    </source>
</evidence>
<comment type="caution">
    <text evidence="23">The sequence shown here is derived from an EMBL/GenBank/DDBJ whole genome shotgun (WGS) entry which is preliminary data.</text>
</comment>
<keyword evidence="10 17" id="KW-0862">Zinc</keyword>
<evidence type="ECO:0000256" key="12">
    <source>
        <dbReference type="ARBA" id="ARBA00023049"/>
    </source>
</evidence>
<feature type="domain" description="Aminopeptidase N-like N-terminal" evidence="22">
    <location>
        <begin position="1926"/>
        <end position="2128"/>
    </location>
</feature>
<keyword evidence="7 19" id="KW-0812">Transmembrane</keyword>
<dbReference type="Pfam" id="PF17900">
    <property type="entry name" value="Peptidase_M1_N"/>
    <property type="match status" value="3"/>
</dbReference>
<dbReference type="SUPFAM" id="SSF63737">
    <property type="entry name" value="Leukotriene A4 hydrolase N-terminal domain"/>
    <property type="match status" value="3"/>
</dbReference>
<dbReference type="InterPro" id="IPR024571">
    <property type="entry name" value="ERAP1-like_C_dom"/>
</dbReference>
<evidence type="ECO:0000256" key="15">
    <source>
        <dbReference type="ARBA" id="ARBA00023180"/>
    </source>
</evidence>
<feature type="binding site" evidence="17">
    <location>
        <position position="1335"/>
    </location>
    <ligand>
        <name>Zn(2+)</name>
        <dbReference type="ChEBI" id="CHEBI:29105"/>
        <note>catalytic</note>
    </ligand>
</feature>
<feature type="domain" description="Aminopeptidase N-like N-terminal" evidence="22">
    <location>
        <begin position="112"/>
        <end position="300"/>
    </location>
</feature>
<name>A0A818K4M9_9BILA</name>
<dbReference type="InterPro" id="IPR027268">
    <property type="entry name" value="Peptidase_M4/M1_CTD_sf"/>
</dbReference>
<evidence type="ECO:0000259" key="20">
    <source>
        <dbReference type="Pfam" id="PF01433"/>
    </source>
</evidence>